<dbReference type="OrthoDB" id="2943660at2759"/>
<keyword evidence="3" id="KW-0804">Transcription</keyword>
<keyword evidence="6" id="KW-0732">Signal</keyword>
<dbReference type="Gene3D" id="3.90.280.10">
    <property type="entry name" value="PEBP-like"/>
    <property type="match status" value="1"/>
</dbReference>
<evidence type="ECO:0000259" key="7">
    <source>
        <dbReference type="PROSITE" id="PS50048"/>
    </source>
</evidence>
<dbReference type="GO" id="GO:0008270">
    <property type="term" value="F:zinc ion binding"/>
    <property type="evidence" value="ECO:0007669"/>
    <property type="project" value="InterPro"/>
</dbReference>
<dbReference type="InterPro" id="IPR050675">
    <property type="entry name" value="OAF3"/>
</dbReference>
<feature type="compositionally biased region" description="Basic residues" evidence="5">
    <location>
        <begin position="357"/>
        <end position="367"/>
    </location>
</feature>
<keyword evidence="2" id="KW-0238">DNA-binding</keyword>
<dbReference type="AlphaFoldDB" id="A0A1L9TF64"/>
<name>A0A1L9TF64_9EURO</name>
<dbReference type="GeneID" id="63758327"/>
<feature type="signal peptide" evidence="6">
    <location>
        <begin position="1"/>
        <end position="19"/>
    </location>
</feature>
<protein>
    <recommendedName>
        <fullName evidence="7">Zn(2)-C6 fungal-type domain-containing protein</fullName>
    </recommendedName>
</protein>
<dbReference type="Proteomes" id="UP000184356">
    <property type="component" value="Unassembled WGS sequence"/>
</dbReference>
<keyword evidence="9" id="KW-1185">Reference proteome</keyword>
<dbReference type="GO" id="GO:0000981">
    <property type="term" value="F:DNA-binding transcription factor activity, RNA polymerase II-specific"/>
    <property type="evidence" value="ECO:0007669"/>
    <property type="project" value="InterPro"/>
</dbReference>
<dbReference type="SMART" id="SM00066">
    <property type="entry name" value="GAL4"/>
    <property type="match status" value="1"/>
</dbReference>
<keyword evidence="4" id="KW-0539">Nucleus</keyword>
<dbReference type="RefSeq" id="XP_040701858.1">
    <property type="nucleotide sequence ID" value="XM_040842254.1"/>
</dbReference>
<feature type="compositionally biased region" description="Polar residues" evidence="5">
    <location>
        <begin position="469"/>
        <end position="485"/>
    </location>
</feature>
<evidence type="ECO:0000256" key="4">
    <source>
        <dbReference type="ARBA" id="ARBA00023242"/>
    </source>
</evidence>
<dbReference type="EMBL" id="KV878587">
    <property type="protein sequence ID" value="OJJ58052.1"/>
    <property type="molecule type" value="Genomic_DNA"/>
</dbReference>
<dbReference type="InterPro" id="IPR036610">
    <property type="entry name" value="PEBP-like_sf"/>
</dbReference>
<dbReference type="PANTHER" id="PTHR31069">
    <property type="entry name" value="OLEATE-ACTIVATED TRANSCRIPTION FACTOR 1-RELATED"/>
    <property type="match status" value="1"/>
</dbReference>
<evidence type="ECO:0000256" key="2">
    <source>
        <dbReference type="ARBA" id="ARBA00023125"/>
    </source>
</evidence>
<dbReference type="PRINTS" id="PR00755">
    <property type="entry name" value="AFLATOXINBRP"/>
</dbReference>
<feature type="chain" id="PRO_5013064095" description="Zn(2)-C6 fungal-type domain-containing protein" evidence="6">
    <location>
        <begin position="20"/>
        <end position="1119"/>
    </location>
</feature>
<evidence type="ECO:0000256" key="3">
    <source>
        <dbReference type="ARBA" id="ARBA00023163"/>
    </source>
</evidence>
<feature type="domain" description="Zn(2)-C6 fungal-type" evidence="7">
    <location>
        <begin position="295"/>
        <end position="325"/>
    </location>
</feature>
<evidence type="ECO:0000256" key="1">
    <source>
        <dbReference type="ARBA" id="ARBA00023015"/>
    </source>
</evidence>
<feature type="region of interest" description="Disordered" evidence="5">
    <location>
        <begin position="1076"/>
        <end position="1099"/>
    </location>
</feature>
<dbReference type="GO" id="GO:0003677">
    <property type="term" value="F:DNA binding"/>
    <property type="evidence" value="ECO:0007669"/>
    <property type="project" value="UniProtKB-KW"/>
</dbReference>
<sequence length="1119" mass="123427">MYPHKVIYLIYLLLGSAFATLLNPLPPSLPILELRYPHEPWISPGDTILMSADTHPLPRISSRGLQANSTYLLVFVDLDVLYGEYLTVILHWYQPDMTVHHPDHPWLEPSSHGKGQHEGHIAEYIAPQPPAGSHHRYVYLVFEQHEEYAFPRCFRHIFPKTMEARAGFNLRQFVEVSGLKHPVAGNYFFVKNDEAVTGTLTRTVSTPSPTTTWVRSAPCTQPVFATAATPLGVQQQHVRGPRAFQGLVGAPCGTERMQCHCYPGSTCFYYTAQNSSMEGELSPDKLPKSVKVRSTCNACQQAKIRCSHERPSCKRCQKHNIDCVYSISRRLGRPAKKRDPNLDPSTGQGGSDGPSNKRSRGQKKKVKEKPLLGFDTSEQSVDGESKPLFDTLTFDHGHIDDILNEDPSLRTPTFMDIITAAPSSISNDIDMASDSWLHEFMSNPFTDPTQGCSFVDPLENDIGVDDATTRTSTDQDSLPVQSEGLSDSPPEALDVASSSNYYPALNGCLSHSESVSSASQSCPQGNSVYPENPKHETLFWSQPLPSLSGSDPSNFFTQANPSKRAHDYSFSDEEPVTNAGSISSLCPCQSHDHTVRDLIRVNACALQTGPTIAIDSILTCQRVLQQLTETILQCRGCSQTRMNFLMVIMFSIDNLLVALDTITSAENDVVERLFPEYFGTLGQGYRADTGITNHSRRFNVGSVSLRTHLDACPLIIGGFCVPSEEKFAFVKRILHRRLACLQRTVHRIQVYTQEYLAPSAGKVTMMKEIYQRLRLIMVKLNMGSTMPTYPSPNTSKPGNTYLSKEVSDRIIYQLILASMESDTGCQCSIGALQIMNELQGVHAVVELETILNLVDRIHGLGQAMLRCRDCRVNPGSSLMTLPALTDQSLALFEAACLAYNVTRKDVLFDSSLPVCIPSKSQLGQMELEDEETGVLVRMLLGKGSMKLLELLKGLRSLSKDSGQSHRAGVGKSRACEPSFEPAIRRIVLFIEQIEGDPGKHSSAEACLLQGLTKPLQNIGSAGPGTFEVSSPLTPTENFANQGLFDLTFGDFVGTIKVKRLIERDYRIDITMDSVTQRRSSPNVGGSLHGRDKAPARQGETPDTVHILLNIIVEGLGGCR</sequence>
<evidence type="ECO:0000256" key="6">
    <source>
        <dbReference type="SAM" id="SignalP"/>
    </source>
</evidence>
<organism evidence="8 9">
    <name type="scientific">Aspergillus sydowii CBS 593.65</name>
    <dbReference type="NCBI Taxonomy" id="1036612"/>
    <lineage>
        <taxon>Eukaryota</taxon>
        <taxon>Fungi</taxon>
        <taxon>Dikarya</taxon>
        <taxon>Ascomycota</taxon>
        <taxon>Pezizomycotina</taxon>
        <taxon>Eurotiomycetes</taxon>
        <taxon>Eurotiomycetidae</taxon>
        <taxon>Eurotiales</taxon>
        <taxon>Aspergillaceae</taxon>
        <taxon>Aspergillus</taxon>
        <taxon>Aspergillus subgen. Nidulantes</taxon>
    </lineage>
</organism>
<feature type="region of interest" description="Disordered" evidence="5">
    <location>
        <begin position="334"/>
        <end position="384"/>
    </location>
</feature>
<proteinExistence type="predicted"/>
<dbReference type="InterPro" id="IPR008914">
    <property type="entry name" value="PEBP"/>
</dbReference>
<dbReference type="InterPro" id="IPR001138">
    <property type="entry name" value="Zn2Cys6_DnaBD"/>
</dbReference>
<dbReference type="PROSITE" id="PS50048">
    <property type="entry name" value="ZN2_CY6_FUNGAL_2"/>
    <property type="match status" value="1"/>
</dbReference>
<dbReference type="SUPFAM" id="SSF57701">
    <property type="entry name" value="Zn2/Cys6 DNA-binding domain"/>
    <property type="match status" value="1"/>
</dbReference>
<dbReference type="SUPFAM" id="SSF49777">
    <property type="entry name" value="PEBP-like"/>
    <property type="match status" value="1"/>
</dbReference>
<feature type="region of interest" description="Disordered" evidence="5">
    <location>
        <begin position="458"/>
        <end position="492"/>
    </location>
</feature>
<dbReference type="CDD" id="cd00067">
    <property type="entry name" value="GAL4"/>
    <property type="match status" value="1"/>
</dbReference>
<dbReference type="PANTHER" id="PTHR31069:SF26">
    <property type="entry name" value="ZN(2)-C6 FUNGAL-TYPE DOMAIN-CONTAINING PROTEIN"/>
    <property type="match status" value="1"/>
</dbReference>
<accession>A0A1L9TF64</accession>
<dbReference type="STRING" id="1036612.A0A1L9TF64"/>
<evidence type="ECO:0000256" key="5">
    <source>
        <dbReference type="SAM" id="MobiDB-lite"/>
    </source>
</evidence>
<dbReference type="Gene3D" id="4.10.240.10">
    <property type="entry name" value="Zn(2)-C6 fungal-type DNA-binding domain"/>
    <property type="match status" value="1"/>
</dbReference>
<dbReference type="CDD" id="cd00866">
    <property type="entry name" value="PEBP_euk"/>
    <property type="match status" value="1"/>
</dbReference>
<reference evidence="9" key="1">
    <citation type="journal article" date="2017" name="Genome Biol.">
        <title>Comparative genomics reveals high biological diversity and specific adaptations in the industrially and medically important fungal genus Aspergillus.</title>
        <authorList>
            <person name="de Vries R.P."/>
            <person name="Riley R."/>
            <person name="Wiebenga A."/>
            <person name="Aguilar-Osorio G."/>
            <person name="Amillis S."/>
            <person name="Uchima C.A."/>
            <person name="Anderluh G."/>
            <person name="Asadollahi M."/>
            <person name="Askin M."/>
            <person name="Barry K."/>
            <person name="Battaglia E."/>
            <person name="Bayram O."/>
            <person name="Benocci T."/>
            <person name="Braus-Stromeyer S.A."/>
            <person name="Caldana C."/>
            <person name="Canovas D."/>
            <person name="Cerqueira G.C."/>
            <person name="Chen F."/>
            <person name="Chen W."/>
            <person name="Choi C."/>
            <person name="Clum A."/>
            <person name="Dos Santos R.A."/>
            <person name="Damasio A.R."/>
            <person name="Diallinas G."/>
            <person name="Emri T."/>
            <person name="Fekete E."/>
            <person name="Flipphi M."/>
            <person name="Freyberg S."/>
            <person name="Gallo A."/>
            <person name="Gournas C."/>
            <person name="Habgood R."/>
            <person name="Hainaut M."/>
            <person name="Harispe M.L."/>
            <person name="Henrissat B."/>
            <person name="Hilden K.S."/>
            <person name="Hope R."/>
            <person name="Hossain A."/>
            <person name="Karabika E."/>
            <person name="Karaffa L."/>
            <person name="Karanyi Z."/>
            <person name="Krasevec N."/>
            <person name="Kuo A."/>
            <person name="Kusch H."/>
            <person name="LaButti K."/>
            <person name="Lagendijk E.L."/>
            <person name="Lapidus A."/>
            <person name="Levasseur A."/>
            <person name="Lindquist E."/>
            <person name="Lipzen A."/>
            <person name="Logrieco A.F."/>
            <person name="MacCabe A."/>
            <person name="Maekelae M.R."/>
            <person name="Malavazi I."/>
            <person name="Melin P."/>
            <person name="Meyer V."/>
            <person name="Mielnichuk N."/>
            <person name="Miskei M."/>
            <person name="Molnar A.P."/>
            <person name="Mule G."/>
            <person name="Ngan C.Y."/>
            <person name="Orejas M."/>
            <person name="Orosz E."/>
            <person name="Ouedraogo J.P."/>
            <person name="Overkamp K.M."/>
            <person name="Park H.-S."/>
            <person name="Perrone G."/>
            <person name="Piumi F."/>
            <person name="Punt P.J."/>
            <person name="Ram A.F."/>
            <person name="Ramon A."/>
            <person name="Rauscher S."/>
            <person name="Record E."/>
            <person name="Riano-Pachon D.M."/>
            <person name="Robert V."/>
            <person name="Roehrig J."/>
            <person name="Ruller R."/>
            <person name="Salamov A."/>
            <person name="Salih N.S."/>
            <person name="Samson R.A."/>
            <person name="Sandor E."/>
            <person name="Sanguinetti M."/>
            <person name="Schuetze T."/>
            <person name="Sepcic K."/>
            <person name="Shelest E."/>
            <person name="Sherlock G."/>
            <person name="Sophianopoulou V."/>
            <person name="Squina F.M."/>
            <person name="Sun H."/>
            <person name="Susca A."/>
            <person name="Todd R.B."/>
            <person name="Tsang A."/>
            <person name="Unkles S.E."/>
            <person name="van de Wiele N."/>
            <person name="van Rossen-Uffink D."/>
            <person name="Oliveira J.V."/>
            <person name="Vesth T.C."/>
            <person name="Visser J."/>
            <person name="Yu J.-H."/>
            <person name="Zhou M."/>
            <person name="Andersen M.R."/>
            <person name="Archer D.B."/>
            <person name="Baker S.E."/>
            <person name="Benoit I."/>
            <person name="Brakhage A.A."/>
            <person name="Braus G.H."/>
            <person name="Fischer R."/>
            <person name="Frisvad J.C."/>
            <person name="Goldman G.H."/>
            <person name="Houbraken J."/>
            <person name="Oakley B."/>
            <person name="Pocsi I."/>
            <person name="Scazzocchio C."/>
            <person name="Seiboth B."/>
            <person name="vanKuyk P.A."/>
            <person name="Wortman J."/>
            <person name="Dyer P.S."/>
            <person name="Grigoriev I.V."/>
        </authorList>
    </citation>
    <scope>NUCLEOTIDE SEQUENCE [LARGE SCALE GENOMIC DNA]</scope>
    <source>
        <strain evidence="9">CBS 593.65</strain>
    </source>
</reference>
<keyword evidence="1" id="KW-0805">Transcription regulation</keyword>
<evidence type="ECO:0000313" key="9">
    <source>
        <dbReference type="Proteomes" id="UP000184356"/>
    </source>
</evidence>
<evidence type="ECO:0000313" key="8">
    <source>
        <dbReference type="EMBL" id="OJJ58052.1"/>
    </source>
</evidence>
<dbReference type="Pfam" id="PF01161">
    <property type="entry name" value="PBP"/>
    <property type="match status" value="1"/>
</dbReference>
<dbReference type="InterPro" id="IPR036864">
    <property type="entry name" value="Zn2-C6_fun-type_DNA-bd_sf"/>
</dbReference>
<dbReference type="VEuPathDB" id="FungiDB:ASPSYDRAFT_153147"/>
<gene>
    <name evidence="8" type="ORF">ASPSYDRAFT_153147</name>
</gene>
<dbReference type="Pfam" id="PF00172">
    <property type="entry name" value="Zn_clus"/>
    <property type="match status" value="1"/>
</dbReference>
<dbReference type="InterPro" id="IPR035810">
    <property type="entry name" value="PEBP_euk"/>
</dbReference>